<accession>K2S5N1</accession>
<proteinExistence type="predicted"/>
<name>K2S5N1_MACPH</name>
<organism evidence="2 3">
    <name type="scientific">Macrophomina phaseolina (strain MS6)</name>
    <name type="common">Charcoal rot fungus</name>
    <dbReference type="NCBI Taxonomy" id="1126212"/>
    <lineage>
        <taxon>Eukaryota</taxon>
        <taxon>Fungi</taxon>
        <taxon>Dikarya</taxon>
        <taxon>Ascomycota</taxon>
        <taxon>Pezizomycotina</taxon>
        <taxon>Dothideomycetes</taxon>
        <taxon>Dothideomycetes incertae sedis</taxon>
        <taxon>Botryosphaeriales</taxon>
        <taxon>Botryosphaeriaceae</taxon>
        <taxon>Macrophomina</taxon>
    </lineage>
</organism>
<feature type="compositionally biased region" description="Basic and acidic residues" evidence="1">
    <location>
        <begin position="1"/>
        <end position="16"/>
    </location>
</feature>
<comment type="caution">
    <text evidence="2">The sequence shown here is derived from an EMBL/GenBank/DDBJ whole genome shotgun (WGS) entry which is preliminary data.</text>
</comment>
<feature type="region of interest" description="Disordered" evidence="1">
    <location>
        <begin position="1"/>
        <end position="103"/>
    </location>
</feature>
<dbReference type="AlphaFoldDB" id="K2S5N1"/>
<protein>
    <submittedName>
        <fullName evidence="2">Uncharacterized protein</fullName>
    </submittedName>
</protein>
<dbReference type="VEuPathDB" id="FungiDB:MPH_02341"/>
<reference evidence="2 3" key="1">
    <citation type="journal article" date="2012" name="BMC Genomics">
        <title>Tools to kill: Genome of one of the most destructive plant pathogenic fungi Macrophomina phaseolina.</title>
        <authorList>
            <person name="Islam M.S."/>
            <person name="Haque M.S."/>
            <person name="Islam M.M."/>
            <person name="Emdad E.M."/>
            <person name="Halim A."/>
            <person name="Hossen Q.M.M."/>
            <person name="Hossain M.Z."/>
            <person name="Ahmed B."/>
            <person name="Rahim S."/>
            <person name="Rahman M.S."/>
            <person name="Alam M.M."/>
            <person name="Hou S."/>
            <person name="Wan X."/>
            <person name="Saito J.A."/>
            <person name="Alam M."/>
        </authorList>
    </citation>
    <scope>NUCLEOTIDE SEQUENCE [LARGE SCALE GENOMIC DNA]</scope>
    <source>
        <strain evidence="2 3">MS6</strain>
    </source>
</reference>
<dbReference type="Proteomes" id="UP000007129">
    <property type="component" value="Unassembled WGS sequence"/>
</dbReference>
<dbReference type="InParanoid" id="K2S5N1"/>
<dbReference type="EMBL" id="AHHD01000089">
    <property type="protein sequence ID" value="EKG20327.1"/>
    <property type="molecule type" value="Genomic_DNA"/>
</dbReference>
<gene>
    <name evidence="2" type="ORF">MPH_02341</name>
</gene>
<evidence type="ECO:0000256" key="1">
    <source>
        <dbReference type="SAM" id="MobiDB-lite"/>
    </source>
</evidence>
<dbReference type="HOGENOM" id="CLU_1845475_0_0_1"/>
<evidence type="ECO:0000313" key="2">
    <source>
        <dbReference type="EMBL" id="EKG20327.1"/>
    </source>
</evidence>
<evidence type="ECO:0000313" key="3">
    <source>
        <dbReference type="Proteomes" id="UP000007129"/>
    </source>
</evidence>
<sequence>MKRRKPEEGKSKREQDLSLARRFRNERANKTVSPSEIGGPMLSPHIGQPNSVRPACRRQTPLSVGLERNLRSSIATHAARRQTQKSSQDDQPKTGKLGARNRRALIGLRLQQGRTAQGNGTKSGTLEISNCCRLVAGQS</sequence>